<feature type="transmembrane region" description="Helical" evidence="13">
    <location>
        <begin position="6"/>
        <end position="28"/>
    </location>
</feature>
<dbReference type="EMBL" id="CH940648">
    <property type="protein sequence ID" value="EDW61771.2"/>
    <property type="molecule type" value="Genomic_DNA"/>
</dbReference>
<evidence type="ECO:0000256" key="7">
    <source>
        <dbReference type="ARBA" id="ARBA00022989"/>
    </source>
</evidence>
<keyword evidence="4" id="KW-0716">Sensory transduction</keyword>
<organism evidence="14 15">
    <name type="scientific">Drosophila virilis</name>
    <name type="common">Fruit fly</name>
    <dbReference type="NCBI Taxonomy" id="7244"/>
    <lineage>
        <taxon>Eukaryota</taxon>
        <taxon>Metazoa</taxon>
        <taxon>Ecdysozoa</taxon>
        <taxon>Arthropoda</taxon>
        <taxon>Hexapoda</taxon>
        <taxon>Insecta</taxon>
        <taxon>Pterygota</taxon>
        <taxon>Neoptera</taxon>
        <taxon>Endopterygota</taxon>
        <taxon>Diptera</taxon>
        <taxon>Brachycera</taxon>
        <taxon>Muscomorpha</taxon>
        <taxon>Ephydroidea</taxon>
        <taxon>Drosophilidae</taxon>
        <taxon>Drosophila</taxon>
    </lineage>
</organism>
<dbReference type="Proteomes" id="UP000008792">
    <property type="component" value="Unassembled WGS sequence"/>
</dbReference>
<dbReference type="SMR" id="B4LKP8"/>
<dbReference type="OrthoDB" id="10024078at2759"/>
<dbReference type="GO" id="GO:0007608">
    <property type="term" value="P:sensory perception of smell"/>
    <property type="evidence" value="ECO:0007669"/>
    <property type="project" value="UniProtKB-KW"/>
</dbReference>
<keyword evidence="8 13" id="KW-0472">Membrane</keyword>
<evidence type="ECO:0000256" key="6">
    <source>
        <dbReference type="ARBA" id="ARBA00022725"/>
    </source>
</evidence>
<evidence type="ECO:0000256" key="13">
    <source>
        <dbReference type="SAM" id="Phobius"/>
    </source>
</evidence>
<evidence type="ECO:0000256" key="5">
    <source>
        <dbReference type="ARBA" id="ARBA00022692"/>
    </source>
</evidence>
<dbReference type="GO" id="GO:0005737">
    <property type="term" value="C:cytoplasm"/>
    <property type="evidence" value="ECO:0007669"/>
    <property type="project" value="TreeGrafter"/>
</dbReference>
<comment type="subcellular location">
    <subcellularLocation>
        <location evidence="1">Cell membrane</location>
        <topology evidence="1">Multi-pass membrane protein</topology>
    </subcellularLocation>
</comment>
<evidence type="ECO:0000256" key="10">
    <source>
        <dbReference type="ARBA" id="ARBA00023170"/>
    </source>
</evidence>
<dbReference type="Pfam" id="PF01130">
    <property type="entry name" value="CD36"/>
    <property type="match status" value="1"/>
</dbReference>
<evidence type="ECO:0000256" key="1">
    <source>
        <dbReference type="ARBA" id="ARBA00004651"/>
    </source>
</evidence>
<evidence type="ECO:0000256" key="8">
    <source>
        <dbReference type="ARBA" id="ARBA00023136"/>
    </source>
</evidence>
<evidence type="ECO:0000313" key="14">
    <source>
        <dbReference type="EMBL" id="EDW61771.2"/>
    </source>
</evidence>
<keyword evidence="3" id="KW-1003">Cell membrane</keyword>
<dbReference type="InterPro" id="IPR002159">
    <property type="entry name" value="CD36_fam"/>
</dbReference>
<dbReference type="eggNOG" id="KOG3776">
    <property type="taxonomic scope" value="Eukaryota"/>
</dbReference>
<dbReference type="PRINTS" id="PR01609">
    <property type="entry name" value="CD36FAMILY"/>
</dbReference>
<evidence type="ECO:0000256" key="12">
    <source>
        <dbReference type="ARBA" id="ARBA00040646"/>
    </source>
</evidence>
<evidence type="ECO:0000256" key="3">
    <source>
        <dbReference type="ARBA" id="ARBA00022475"/>
    </source>
</evidence>
<dbReference type="GO" id="GO:0005886">
    <property type="term" value="C:plasma membrane"/>
    <property type="evidence" value="ECO:0007669"/>
    <property type="project" value="UniProtKB-SubCell"/>
</dbReference>
<evidence type="ECO:0000256" key="11">
    <source>
        <dbReference type="ARBA" id="ARBA00023180"/>
    </source>
</evidence>
<reference evidence="14 15" key="1">
    <citation type="journal article" date="2007" name="Nature">
        <title>Evolution of genes and genomes on the Drosophila phylogeny.</title>
        <authorList>
            <consortium name="Drosophila 12 Genomes Consortium"/>
            <person name="Clark A.G."/>
            <person name="Eisen M.B."/>
            <person name="Smith D.R."/>
            <person name="Bergman C.M."/>
            <person name="Oliver B."/>
            <person name="Markow T.A."/>
            <person name="Kaufman T.C."/>
            <person name="Kellis M."/>
            <person name="Gelbart W."/>
            <person name="Iyer V.N."/>
            <person name="Pollard D.A."/>
            <person name="Sackton T.B."/>
            <person name="Larracuente A.M."/>
            <person name="Singh N.D."/>
            <person name="Abad J.P."/>
            <person name="Abt D.N."/>
            <person name="Adryan B."/>
            <person name="Aguade M."/>
            <person name="Akashi H."/>
            <person name="Anderson W.W."/>
            <person name="Aquadro C.F."/>
            <person name="Ardell D.H."/>
            <person name="Arguello R."/>
            <person name="Artieri C.G."/>
            <person name="Barbash D.A."/>
            <person name="Barker D."/>
            <person name="Barsanti P."/>
            <person name="Batterham P."/>
            <person name="Batzoglou S."/>
            <person name="Begun D."/>
            <person name="Bhutkar A."/>
            <person name="Blanco E."/>
            <person name="Bosak S.A."/>
            <person name="Bradley R.K."/>
            <person name="Brand A.D."/>
            <person name="Brent M.R."/>
            <person name="Brooks A.N."/>
            <person name="Brown R.H."/>
            <person name="Butlin R.K."/>
            <person name="Caggese C."/>
            <person name="Calvi B.R."/>
            <person name="Bernardo de Carvalho A."/>
            <person name="Caspi A."/>
            <person name="Castrezana S."/>
            <person name="Celniker S.E."/>
            <person name="Chang J.L."/>
            <person name="Chapple C."/>
            <person name="Chatterji S."/>
            <person name="Chinwalla A."/>
            <person name="Civetta A."/>
            <person name="Clifton S.W."/>
            <person name="Comeron J.M."/>
            <person name="Costello J.C."/>
            <person name="Coyne J.A."/>
            <person name="Daub J."/>
            <person name="David R.G."/>
            <person name="Delcher A.L."/>
            <person name="Delehaunty K."/>
            <person name="Do C.B."/>
            <person name="Ebling H."/>
            <person name="Edwards K."/>
            <person name="Eickbush T."/>
            <person name="Evans J.D."/>
            <person name="Filipski A."/>
            <person name="Findeiss S."/>
            <person name="Freyhult E."/>
            <person name="Fulton L."/>
            <person name="Fulton R."/>
            <person name="Garcia A.C."/>
            <person name="Gardiner A."/>
            <person name="Garfield D.A."/>
            <person name="Garvin B.E."/>
            <person name="Gibson G."/>
            <person name="Gilbert D."/>
            <person name="Gnerre S."/>
            <person name="Godfrey J."/>
            <person name="Good R."/>
            <person name="Gotea V."/>
            <person name="Gravely B."/>
            <person name="Greenberg A.J."/>
            <person name="Griffiths-Jones S."/>
            <person name="Gross S."/>
            <person name="Guigo R."/>
            <person name="Gustafson E.A."/>
            <person name="Haerty W."/>
            <person name="Hahn M.W."/>
            <person name="Halligan D.L."/>
            <person name="Halpern A.L."/>
            <person name="Halter G.M."/>
            <person name="Han M.V."/>
            <person name="Heger A."/>
            <person name="Hillier L."/>
            <person name="Hinrichs A.S."/>
            <person name="Holmes I."/>
            <person name="Hoskins R.A."/>
            <person name="Hubisz M.J."/>
            <person name="Hultmark D."/>
            <person name="Huntley M.A."/>
            <person name="Jaffe D.B."/>
            <person name="Jagadeeshan S."/>
            <person name="Jeck W.R."/>
            <person name="Johnson J."/>
            <person name="Jones C.D."/>
            <person name="Jordan W.C."/>
            <person name="Karpen G.H."/>
            <person name="Kataoka E."/>
            <person name="Keightley P.D."/>
            <person name="Kheradpour P."/>
            <person name="Kirkness E.F."/>
            <person name="Koerich L.B."/>
            <person name="Kristiansen K."/>
            <person name="Kudrna D."/>
            <person name="Kulathinal R.J."/>
            <person name="Kumar S."/>
            <person name="Kwok R."/>
            <person name="Lander E."/>
            <person name="Langley C.H."/>
            <person name="Lapoint R."/>
            <person name="Lazzaro B.P."/>
            <person name="Lee S.J."/>
            <person name="Levesque L."/>
            <person name="Li R."/>
            <person name="Lin C.F."/>
            <person name="Lin M.F."/>
            <person name="Lindblad-Toh K."/>
            <person name="Llopart A."/>
            <person name="Long M."/>
            <person name="Low L."/>
            <person name="Lozovsky E."/>
            <person name="Lu J."/>
            <person name="Luo M."/>
            <person name="Machado C.A."/>
            <person name="Makalowski W."/>
            <person name="Marzo M."/>
            <person name="Matsuda M."/>
            <person name="Matzkin L."/>
            <person name="McAllister B."/>
            <person name="McBride C.S."/>
            <person name="McKernan B."/>
            <person name="McKernan K."/>
            <person name="Mendez-Lago M."/>
            <person name="Minx P."/>
            <person name="Mollenhauer M.U."/>
            <person name="Montooth K."/>
            <person name="Mount S.M."/>
            <person name="Mu X."/>
            <person name="Myers E."/>
            <person name="Negre B."/>
            <person name="Newfeld S."/>
            <person name="Nielsen R."/>
            <person name="Noor M.A."/>
            <person name="O'Grady P."/>
            <person name="Pachter L."/>
            <person name="Papaceit M."/>
            <person name="Parisi M.J."/>
            <person name="Parisi M."/>
            <person name="Parts L."/>
            <person name="Pedersen J.S."/>
            <person name="Pesole G."/>
            <person name="Phillippy A.M."/>
            <person name="Ponting C.P."/>
            <person name="Pop M."/>
            <person name="Porcelli D."/>
            <person name="Powell J.R."/>
            <person name="Prohaska S."/>
            <person name="Pruitt K."/>
            <person name="Puig M."/>
            <person name="Quesneville H."/>
            <person name="Ram K.R."/>
            <person name="Rand D."/>
            <person name="Rasmussen M.D."/>
            <person name="Reed L.K."/>
            <person name="Reenan R."/>
            <person name="Reily A."/>
            <person name="Remington K.A."/>
            <person name="Rieger T.T."/>
            <person name="Ritchie M.G."/>
            <person name="Robin C."/>
            <person name="Rogers Y.H."/>
            <person name="Rohde C."/>
            <person name="Rozas J."/>
            <person name="Rubenfield M.J."/>
            <person name="Ruiz A."/>
            <person name="Russo S."/>
            <person name="Salzberg S.L."/>
            <person name="Sanchez-Gracia A."/>
            <person name="Saranga D.J."/>
            <person name="Sato H."/>
            <person name="Schaeffer S.W."/>
            <person name="Schatz M.C."/>
            <person name="Schlenke T."/>
            <person name="Schwartz R."/>
            <person name="Segarra C."/>
            <person name="Singh R.S."/>
            <person name="Sirot L."/>
            <person name="Sirota M."/>
            <person name="Sisneros N.B."/>
            <person name="Smith C.D."/>
            <person name="Smith T.F."/>
            <person name="Spieth J."/>
            <person name="Stage D.E."/>
            <person name="Stark A."/>
            <person name="Stephan W."/>
            <person name="Strausberg R.L."/>
            <person name="Strempel S."/>
            <person name="Sturgill D."/>
            <person name="Sutton G."/>
            <person name="Sutton G.G."/>
            <person name="Tao W."/>
            <person name="Teichmann S."/>
            <person name="Tobari Y.N."/>
            <person name="Tomimura Y."/>
            <person name="Tsolas J.M."/>
            <person name="Valente V.L."/>
            <person name="Venter E."/>
            <person name="Venter J.C."/>
            <person name="Vicario S."/>
            <person name="Vieira F.G."/>
            <person name="Vilella A.J."/>
            <person name="Villasante A."/>
            <person name="Walenz B."/>
            <person name="Wang J."/>
            <person name="Wasserman M."/>
            <person name="Watts T."/>
            <person name="Wilson D."/>
            <person name="Wilson R.K."/>
            <person name="Wing R.A."/>
            <person name="Wolfner M.F."/>
            <person name="Wong A."/>
            <person name="Wong G.K."/>
            <person name="Wu C.I."/>
            <person name="Wu G."/>
            <person name="Yamamoto D."/>
            <person name="Yang H.P."/>
            <person name="Yang S.P."/>
            <person name="Yorke J.A."/>
            <person name="Yoshida K."/>
            <person name="Zdobnov E."/>
            <person name="Zhang P."/>
            <person name="Zhang Y."/>
            <person name="Zimin A.V."/>
            <person name="Baldwin J."/>
            <person name="Abdouelleil A."/>
            <person name="Abdulkadir J."/>
            <person name="Abebe A."/>
            <person name="Abera B."/>
            <person name="Abreu J."/>
            <person name="Acer S.C."/>
            <person name="Aftuck L."/>
            <person name="Alexander A."/>
            <person name="An P."/>
            <person name="Anderson E."/>
            <person name="Anderson S."/>
            <person name="Arachi H."/>
            <person name="Azer M."/>
            <person name="Bachantsang P."/>
            <person name="Barry A."/>
            <person name="Bayul T."/>
            <person name="Berlin A."/>
            <person name="Bessette D."/>
            <person name="Bloom T."/>
            <person name="Blye J."/>
            <person name="Boguslavskiy L."/>
            <person name="Bonnet C."/>
            <person name="Boukhgalter B."/>
            <person name="Bourzgui I."/>
            <person name="Brown A."/>
            <person name="Cahill P."/>
            <person name="Channer S."/>
            <person name="Cheshatsang Y."/>
            <person name="Chuda L."/>
            <person name="Citroen M."/>
            <person name="Collymore A."/>
            <person name="Cooke P."/>
            <person name="Costello M."/>
            <person name="D'Aco K."/>
            <person name="Daza R."/>
            <person name="De Haan G."/>
            <person name="DeGray S."/>
            <person name="DeMaso C."/>
            <person name="Dhargay N."/>
            <person name="Dooley K."/>
            <person name="Dooley E."/>
            <person name="Doricent M."/>
            <person name="Dorje P."/>
            <person name="Dorjee K."/>
            <person name="Dupes A."/>
            <person name="Elong R."/>
            <person name="Falk J."/>
            <person name="Farina A."/>
            <person name="Faro S."/>
            <person name="Ferguson D."/>
            <person name="Fisher S."/>
            <person name="Foley C.D."/>
            <person name="Franke A."/>
            <person name="Friedrich D."/>
            <person name="Gadbois L."/>
            <person name="Gearin G."/>
            <person name="Gearin C.R."/>
            <person name="Giannoukos G."/>
            <person name="Goode T."/>
            <person name="Graham J."/>
            <person name="Grandbois E."/>
            <person name="Grewal S."/>
            <person name="Gyaltsen K."/>
            <person name="Hafez N."/>
            <person name="Hagos B."/>
            <person name="Hall J."/>
            <person name="Henson C."/>
            <person name="Hollinger A."/>
            <person name="Honan T."/>
            <person name="Huard M.D."/>
            <person name="Hughes L."/>
            <person name="Hurhula B."/>
            <person name="Husby M.E."/>
            <person name="Kamat A."/>
            <person name="Kanga B."/>
            <person name="Kashin S."/>
            <person name="Khazanovich D."/>
            <person name="Kisner P."/>
            <person name="Lance K."/>
            <person name="Lara M."/>
            <person name="Lee W."/>
            <person name="Lennon N."/>
            <person name="Letendre F."/>
            <person name="LeVine R."/>
            <person name="Lipovsky A."/>
            <person name="Liu X."/>
            <person name="Liu J."/>
            <person name="Liu S."/>
            <person name="Lokyitsang T."/>
            <person name="Lokyitsang Y."/>
            <person name="Lubonja R."/>
            <person name="Lui A."/>
            <person name="MacDonald P."/>
            <person name="Magnisalis V."/>
            <person name="Maru K."/>
            <person name="Matthews C."/>
            <person name="McCusker W."/>
            <person name="McDonough S."/>
            <person name="Mehta T."/>
            <person name="Meldrim J."/>
            <person name="Meneus L."/>
            <person name="Mihai O."/>
            <person name="Mihalev A."/>
            <person name="Mihova T."/>
            <person name="Mittelman R."/>
            <person name="Mlenga V."/>
            <person name="Montmayeur A."/>
            <person name="Mulrain L."/>
            <person name="Navidi A."/>
            <person name="Naylor J."/>
            <person name="Negash T."/>
            <person name="Nguyen T."/>
            <person name="Nguyen N."/>
            <person name="Nicol R."/>
            <person name="Norbu C."/>
            <person name="Norbu N."/>
            <person name="Novod N."/>
            <person name="O'Neill B."/>
            <person name="Osman S."/>
            <person name="Markiewicz E."/>
            <person name="Oyono O.L."/>
            <person name="Patti C."/>
            <person name="Phunkhang P."/>
            <person name="Pierre F."/>
            <person name="Priest M."/>
            <person name="Raghuraman S."/>
            <person name="Rege F."/>
            <person name="Reyes R."/>
            <person name="Rise C."/>
            <person name="Rogov P."/>
            <person name="Ross K."/>
            <person name="Ryan E."/>
            <person name="Settipalli S."/>
            <person name="Shea T."/>
            <person name="Sherpa N."/>
            <person name="Shi L."/>
            <person name="Shih D."/>
            <person name="Sparrow T."/>
            <person name="Spaulding J."/>
            <person name="Stalker J."/>
            <person name="Stange-Thomann N."/>
            <person name="Stavropoulos S."/>
            <person name="Stone C."/>
            <person name="Strader C."/>
            <person name="Tesfaye S."/>
            <person name="Thomson T."/>
            <person name="Thoulutsang Y."/>
            <person name="Thoulutsang D."/>
            <person name="Topham K."/>
            <person name="Topping I."/>
            <person name="Tsamla T."/>
            <person name="Vassiliev H."/>
            <person name="Vo A."/>
            <person name="Wangchuk T."/>
            <person name="Wangdi T."/>
            <person name="Weiand M."/>
            <person name="Wilkinson J."/>
            <person name="Wilson A."/>
            <person name="Yadav S."/>
            <person name="Young G."/>
            <person name="Yu Q."/>
            <person name="Zembek L."/>
            <person name="Zhong D."/>
            <person name="Zimmer A."/>
            <person name="Zwirko Z."/>
            <person name="Jaffe D.B."/>
            <person name="Alvarez P."/>
            <person name="Brockman W."/>
            <person name="Butler J."/>
            <person name="Chin C."/>
            <person name="Gnerre S."/>
            <person name="Grabherr M."/>
            <person name="Kleber M."/>
            <person name="Mauceli E."/>
            <person name="MacCallum I."/>
        </authorList>
    </citation>
    <scope>NUCLEOTIDE SEQUENCE [LARGE SCALE GENOMIC DNA]</scope>
    <source>
        <strain evidence="15">Tucson 15010-1051.87</strain>
    </source>
</reference>
<accession>B4LKP8</accession>
<keyword evidence="15" id="KW-1185">Reference proteome</keyword>
<evidence type="ECO:0000256" key="4">
    <source>
        <dbReference type="ARBA" id="ARBA00022606"/>
    </source>
</evidence>
<keyword evidence="9" id="KW-1015">Disulfide bond</keyword>
<keyword evidence="7 13" id="KW-1133">Transmembrane helix</keyword>
<gene>
    <name evidence="14" type="primary">Dvir\GJ20122</name>
    <name evidence="14" type="ORF">Dvir_GJ20122</name>
</gene>
<evidence type="ECO:0000256" key="2">
    <source>
        <dbReference type="ARBA" id="ARBA00010532"/>
    </source>
</evidence>
<dbReference type="HOGENOM" id="CLU_019853_1_2_1"/>
<protein>
    <recommendedName>
        <fullName evidence="12">Sensory neuron membrane protein 1</fullName>
    </recommendedName>
</protein>
<dbReference type="PANTHER" id="PTHR11923:SF69">
    <property type="entry name" value="SENSORY NEURON MEMBRANE PROTEIN 1"/>
    <property type="match status" value="1"/>
</dbReference>
<keyword evidence="5 13" id="KW-0812">Transmembrane</keyword>
<keyword evidence="10" id="KW-0675">Receptor</keyword>
<dbReference type="AlphaFoldDB" id="B4LKP8"/>
<evidence type="ECO:0000256" key="9">
    <source>
        <dbReference type="ARBA" id="ARBA00023157"/>
    </source>
</evidence>
<sequence length="391" mass="44052">MYLKVIIVSFVVLLLGALIGFLAFPMLFKELVKRVRQFPQSVNLKPGSETRQLWEKMPFPLTFKIYVFNVTNAQDIEMGGKPKLQEVGPFVYDEWKDKYELMDIEAENAISFNMRNTFQTRADLGLSGEELITMPHPLLQFMTIANLEQPAETLATVALGLDIIFKPQSAFITAKFKDLFYAGIDINCDQEHAAAQAICQQFQAGAVPGALPGNHTNAGRFKVSRSRSRQSSVGRVLAFNEAKQLHIWPELNNTSCNRLRGTDGTIFAPLMRPEQGLWSYSPQLCRSLTPQWMGRTKYNRLPAQRYELNFGSARFFQTEPDLHCYCTDYPDNCPADGTMDLVRCSGTPLMASLPHFYQADQKLLAEVEGVQPTAAKHASILIFEQVSISFV</sequence>
<comment type="similarity">
    <text evidence="2">Belongs to the CD36 family.</text>
</comment>
<name>B4LKP8_DROVI</name>
<dbReference type="GO" id="GO:0005044">
    <property type="term" value="F:scavenger receptor activity"/>
    <property type="evidence" value="ECO:0007669"/>
    <property type="project" value="TreeGrafter"/>
</dbReference>
<dbReference type="PANTHER" id="PTHR11923">
    <property type="entry name" value="SCAVENGER RECEPTOR CLASS B TYPE-1 SR-B1"/>
    <property type="match status" value="1"/>
</dbReference>
<dbReference type="InParanoid" id="B4LKP8"/>
<keyword evidence="11" id="KW-0325">Glycoprotein</keyword>
<evidence type="ECO:0000313" key="15">
    <source>
        <dbReference type="Proteomes" id="UP000008792"/>
    </source>
</evidence>
<keyword evidence="6" id="KW-0552">Olfaction</keyword>
<proteinExistence type="inferred from homology"/>